<dbReference type="Pfam" id="PF02627">
    <property type="entry name" value="CMD"/>
    <property type="match status" value="1"/>
</dbReference>
<dbReference type="RefSeq" id="WP_306888771.1">
    <property type="nucleotide sequence ID" value="NZ_JAUSVR010000002.1"/>
</dbReference>
<keyword evidence="3" id="KW-1185">Reference proteome</keyword>
<comment type="caution">
    <text evidence="2">The sequence shown here is derived from an EMBL/GenBank/DDBJ whole genome shotgun (WGS) entry which is preliminary data.</text>
</comment>
<dbReference type="SUPFAM" id="SSF69118">
    <property type="entry name" value="AhpD-like"/>
    <property type="match status" value="1"/>
</dbReference>
<protein>
    <submittedName>
        <fullName evidence="2">AhpD family alkylhydroperoxidase</fullName>
    </submittedName>
</protein>
<evidence type="ECO:0000313" key="2">
    <source>
        <dbReference type="EMBL" id="MDQ0510043.1"/>
    </source>
</evidence>
<dbReference type="PANTHER" id="PTHR33930">
    <property type="entry name" value="ALKYL HYDROPEROXIDE REDUCTASE AHPD"/>
    <property type="match status" value="1"/>
</dbReference>
<evidence type="ECO:0000313" key="3">
    <source>
        <dbReference type="Proteomes" id="UP001235094"/>
    </source>
</evidence>
<evidence type="ECO:0000259" key="1">
    <source>
        <dbReference type="Pfam" id="PF02627"/>
    </source>
</evidence>
<dbReference type="InterPro" id="IPR029032">
    <property type="entry name" value="AhpD-like"/>
</dbReference>
<sequence>MSAELKEIQARLGHFAKAVPEVAAGFRQLTKAAGAAGRFSPAQKELFAAAFGVVRGCEDCVVYHIDAARRLGAEREELLELLAVTVEMGGGPAMVYGAKALKAFDEAN</sequence>
<dbReference type="EMBL" id="JAUSVR010000002">
    <property type="protein sequence ID" value="MDQ0510043.1"/>
    <property type="molecule type" value="Genomic_DNA"/>
</dbReference>
<name>A0ABU0LN57_9HYPH</name>
<dbReference type="InterPro" id="IPR003779">
    <property type="entry name" value="CMD-like"/>
</dbReference>
<gene>
    <name evidence="2" type="ORF">QOZ99_000924</name>
</gene>
<feature type="domain" description="Carboxymuconolactone decarboxylase-like" evidence="1">
    <location>
        <begin position="20"/>
        <end position="102"/>
    </location>
</feature>
<proteinExistence type="predicted"/>
<dbReference type="InterPro" id="IPR004675">
    <property type="entry name" value="AhpD_core"/>
</dbReference>
<reference evidence="2 3" key="1">
    <citation type="submission" date="2023-07" db="EMBL/GenBank/DDBJ databases">
        <title>Genomic Encyclopedia of Type Strains, Phase IV (KMG-IV): sequencing the most valuable type-strain genomes for metagenomic binning, comparative biology and taxonomic classification.</title>
        <authorList>
            <person name="Goeker M."/>
        </authorList>
    </citation>
    <scope>NUCLEOTIDE SEQUENCE [LARGE SCALE GENOMIC DNA]</scope>
    <source>
        <strain evidence="2 3">DSM 15561</strain>
    </source>
</reference>
<dbReference type="Gene3D" id="1.20.1290.10">
    <property type="entry name" value="AhpD-like"/>
    <property type="match status" value="1"/>
</dbReference>
<dbReference type="Proteomes" id="UP001235094">
    <property type="component" value="Unassembled WGS sequence"/>
</dbReference>
<dbReference type="PANTHER" id="PTHR33930:SF2">
    <property type="entry name" value="BLR3452 PROTEIN"/>
    <property type="match status" value="1"/>
</dbReference>
<accession>A0ABU0LN57</accession>
<dbReference type="NCBIfam" id="TIGR00778">
    <property type="entry name" value="ahpD_dom"/>
    <property type="match status" value="1"/>
</dbReference>
<organism evidence="2 3">
    <name type="scientific">Ancylobacter amanitiformis</name>
    <dbReference type="NCBI Taxonomy" id="217069"/>
    <lineage>
        <taxon>Bacteria</taxon>
        <taxon>Pseudomonadati</taxon>
        <taxon>Pseudomonadota</taxon>
        <taxon>Alphaproteobacteria</taxon>
        <taxon>Hyphomicrobiales</taxon>
        <taxon>Xanthobacteraceae</taxon>
        <taxon>Ancylobacter</taxon>
    </lineage>
</organism>